<proteinExistence type="predicted"/>
<accession>A0A844GAY8</accession>
<keyword evidence="2" id="KW-1185">Reference proteome</keyword>
<sequence>MSTRGLIAIEAADRSCRSIYVHFDMYPSGAGVCLNAHYNTKERIEALFALGDLSGLGGRLSNDDPEPDAQDVCHAYHRDYGEELCPPRVWADAGEMLARAEDAYWAEYVYLFRDGKWYVNTAYCPKEWRLVEEVLKERNNG</sequence>
<reference evidence="1 2" key="1">
    <citation type="submission" date="2019-08" db="EMBL/GenBank/DDBJ databases">
        <title>In-depth cultivation of the pig gut microbiome towards novel bacterial diversity and tailored functional studies.</title>
        <authorList>
            <person name="Wylensek D."/>
            <person name="Hitch T.C.A."/>
            <person name="Clavel T."/>
        </authorList>
    </citation>
    <scope>NUCLEOTIDE SEQUENCE [LARGE SCALE GENOMIC DNA]</scope>
    <source>
        <strain evidence="1 2">BBE-744-WT-12</strain>
    </source>
</reference>
<evidence type="ECO:0000313" key="1">
    <source>
        <dbReference type="EMBL" id="MST99389.1"/>
    </source>
</evidence>
<evidence type="ECO:0000313" key="2">
    <source>
        <dbReference type="Proteomes" id="UP000435649"/>
    </source>
</evidence>
<gene>
    <name evidence="1" type="ORF">FYJ85_20390</name>
</gene>
<dbReference type="EMBL" id="VUNS01000035">
    <property type="protein sequence ID" value="MST99389.1"/>
    <property type="molecule type" value="Genomic_DNA"/>
</dbReference>
<comment type="caution">
    <text evidence="1">The sequence shown here is derived from an EMBL/GenBank/DDBJ whole genome shotgun (WGS) entry which is preliminary data.</text>
</comment>
<name>A0A844GAY8_9BACT</name>
<protein>
    <submittedName>
        <fullName evidence="1">Uncharacterized protein</fullName>
    </submittedName>
</protein>
<dbReference type="Proteomes" id="UP000435649">
    <property type="component" value="Unassembled WGS sequence"/>
</dbReference>
<dbReference type="RefSeq" id="WP_154420588.1">
    <property type="nucleotide sequence ID" value="NZ_VUNS01000035.1"/>
</dbReference>
<dbReference type="AlphaFoldDB" id="A0A844GAY8"/>
<organism evidence="1 2">
    <name type="scientific">Victivallis lenta</name>
    <dbReference type="NCBI Taxonomy" id="2606640"/>
    <lineage>
        <taxon>Bacteria</taxon>
        <taxon>Pseudomonadati</taxon>
        <taxon>Lentisphaerota</taxon>
        <taxon>Lentisphaeria</taxon>
        <taxon>Victivallales</taxon>
        <taxon>Victivallaceae</taxon>
        <taxon>Victivallis</taxon>
    </lineage>
</organism>